<feature type="transmembrane region" description="Helical" evidence="1">
    <location>
        <begin position="12"/>
        <end position="32"/>
    </location>
</feature>
<feature type="transmembrane region" description="Helical" evidence="1">
    <location>
        <begin position="38"/>
        <end position="57"/>
    </location>
</feature>
<feature type="transmembrane region" description="Helical" evidence="1">
    <location>
        <begin position="105"/>
        <end position="123"/>
    </location>
</feature>
<feature type="transmembrane region" description="Helical" evidence="1">
    <location>
        <begin position="78"/>
        <end position="99"/>
    </location>
</feature>
<keyword evidence="3" id="KW-1185">Reference proteome</keyword>
<evidence type="ECO:0000313" key="2">
    <source>
        <dbReference type="EMBL" id="NGX88096.1"/>
    </source>
</evidence>
<gene>
    <name evidence="2" type="ORF">GW579_13530</name>
</gene>
<accession>A0A6M2B4C5</accession>
<comment type="caution">
    <text evidence="2">The sequence shown here is derived from an EMBL/GenBank/DDBJ whole genome shotgun (WGS) entry which is preliminary data.</text>
</comment>
<keyword evidence="1" id="KW-0472">Membrane</keyword>
<dbReference type="EMBL" id="JAADJS010000002">
    <property type="protein sequence ID" value="NGX88096.1"/>
    <property type="molecule type" value="Genomic_DNA"/>
</dbReference>
<organism evidence="2 3">
    <name type="scientific">Rahnella contaminans</name>
    <dbReference type="NCBI Taxonomy" id="2703882"/>
    <lineage>
        <taxon>Bacteria</taxon>
        <taxon>Pseudomonadati</taxon>
        <taxon>Pseudomonadota</taxon>
        <taxon>Gammaproteobacteria</taxon>
        <taxon>Enterobacterales</taxon>
        <taxon>Yersiniaceae</taxon>
        <taxon>Rahnella</taxon>
    </lineage>
</organism>
<protein>
    <submittedName>
        <fullName evidence="2">Uncharacterized protein</fullName>
    </submittedName>
</protein>
<keyword evidence="1" id="KW-0812">Transmembrane</keyword>
<evidence type="ECO:0000313" key="3">
    <source>
        <dbReference type="Proteomes" id="UP000476696"/>
    </source>
</evidence>
<keyword evidence="1" id="KW-1133">Transmembrane helix</keyword>
<proteinExistence type="predicted"/>
<dbReference type="AlphaFoldDB" id="A0A6M2B4C5"/>
<name>A0A6M2B4C5_9GAMM</name>
<sequence length="254" mass="27226">MSAINFRVPALAFSLGALFIMSLTMTLLGVAHQGLDTPLTHSFAGAAAIFFTLFMISERYNPQPLLPQTLRACTELQISLWTSVFFAALCVPAFFLLAWLLKNSYGFGLLQILLSIALILLMVRAGHVLGEKFQAEFTRDKRLLLGFTLVAAGTGMIAVMSEGCAFWLAPLPAMILSGLGLGMVNHARNIRLQVIAAQGRWLNGVALIASTVVSLALLTMIVTIYPGYAGLENGFTLLGIFALAGMVVALMAEA</sequence>
<feature type="transmembrane region" description="Helical" evidence="1">
    <location>
        <begin position="234"/>
        <end position="252"/>
    </location>
</feature>
<feature type="transmembrane region" description="Helical" evidence="1">
    <location>
        <begin position="205"/>
        <end position="228"/>
    </location>
</feature>
<reference evidence="2 3" key="1">
    <citation type="submission" date="2020-03" db="EMBL/GenBank/DDBJ databases">
        <title>Rahnella aceri sp. nov., isoated from traditional Jeju Makgeolli.</title>
        <authorList>
            <person name="Kim I.S."/>
            <person name="Jeon D."/>
        </authorList>
    </citation>
    <scope>NUCLEOTIDE SEQUENCE [LARGE SCALE GENOMIC DNA]</scope>
    <source>
        <strain evidence="2 3">Lac-M11</strain>
    </source>
</reference>
<dbReference type="RefSeq" id="WP_165059495.1">
    <property type="nucleotide sequence ID" value="NZ_JAADJS010000002.1"/>
</dbReference>
<feature type="transmembrane region" description="Helical" evidence="1">
    <location>
        <begin position="166"/>
        <end position="184"/>
    </location>
</feature>
<dbReference type="Proteomes" id="UP000476696">
    <property type="component" value="Unassembled WGS sequence"/>
</dbReference>
<feature type="transmembrane region" description="Helical" evidence="1">
    <location>
        <begin position="143"/>
        <end position="160"/>
    </location>
</feature>
<evidence type="ECO:0000256" key="1">
    <source>
        <dbReference type="SAM" id="Phobius"/>
    </source>
</evidence>